<accession>A0A8J6DG92</accession>
<dbReference type="AlphaFoldDB" id="A0A8J6DG92"/>
<reference evidence="1" key="1">
    <citation type="journal article" date="2021" name="Evol. Appl.">
        <title>The genome of the Pyrenean desman and the effects of bottlenecks and inbreeding on the genomic landscape of an endangered species.</title>
        <authorList>
            <person name="Escoda L."/>
            <person name="Castresana J."/>
        </authorList>
    </citation>
    <scope>NUCLEOTIDE SEQUENCE</scope>
    <source>
        <strain evidence="1">IBE-C5619</strain>
    </source>
</reference>
<dbReference type="Proteomes" id="UP000700334">
    <property type="component" value="Unassembled WGS sequence"/>
</dbReference>
<evidence type="ECO:0000313" key="1">
    <source>
        <dbReference type="EMBL" id="KAG8505163.1"/>
    </source>
</evidence>
<comment type="caution">
    <text evidence="1">The sequence shown here is derived from an EMBL/GenBank/DDBJ whole genome shotgun (WGS) entry which is preliminary data.</text>
</comment>
<gene>
    <name evidence="1" type="ORF">J0S82_005608</name>
</gene>
<proteinExistence type="predicted"/>
<keyword evidence="2" id="KW-1185">Reference proteome</keyword>
<organism evidence="1 2">
    <name type="scientific">Galemys pyrenaicus</name>
    <name type="common">Iberian desman</name>
    <name type="synonym">Pyrenean desman</name>
    <dbReference type="NCBI Taxonomy" id="202257"/>
    <lineage>
        <taxon>Eukaryota</taxon>
        <taxon>Metazoa</taxon>
        <taxon>Chordata</taxon>
        <taxon>Craniata</taxon>
        <taxon>Vertebrata</taxon>
        <taxon>Euteleostomi</taxon>
        <taxon>Mammalia</taxon>
        <taxon>Eutheria</taxon>
        <taxon>Laurasiatheria</taxon>
        <taxon>Eulipotyphla</taxon>
        <taxon>Talpidae</taxon>
        <taxon>Galemys</taxon>
    </lineage>
</organism>
<dbReference type="EMBL" id="JAGFMF010012271">
    <property type="protein sequence ID" value="KAG8505163.1"/>
    <property type="molecule type" value="Genomic_DNA"/>
</dbReference>
<evidence type="ECO:0000313" key="2">
    <source>
        <dbReference type="Proteomes" id="UP000700334"/>
    </source>
</evidence>
<sequence length="36" mass="4355">MICRWPWMISSQRLRCCSRQRTASRRWRSAPSRSSA</sequence>
<protein>
    <submittedName>
        <fullName evidence="1">Uncharacterized protein</fullName>
    </submittedName>
</protein>
<name>A0A8J6DG92_GALPY</name>